<protein>
    <submittedName>
        <fullName evidence="5">Polysaccharide lyase family 8, super-sandwich domain</fullName>
    </submittedName>
</protein>
<comment type="similarity">
    <text evidence="1">Belongs to the polysaccharide lyase 8 family.</text>
</comment>
<dbReference type="GO" id="GO:0016837">
    <property type="term" value="F:carbon-oxygen lyase activity, acting on polysaccharides"/>
    <property type="evidence" value="ECO:0007669"/>
    <property type="project" value="UniProtKB-ARBA"/>
</dbReference>
<dbReference type="EMBL" id="FQYR01000002">
    <property type="protein sequence ID" value="SHI71252.1"/>
    <property type="molecule type" value="Genomic_DNA"/>
</dbReference>
<dbReference type="InterPro" id="IPR003159">
    <property type="entry name" value="Lyase_8_central_dom"/>
</dbReference>
<dbReference type="InterPro" id="IPR008929">
    <property type="entry name" value="Chondroitin_lyas"/>
</dbReference>
<gene>
    <name evidence="5" type="ORF">SAMN02745181_0709</name>
</gene>
<dbReference type="InterPro" id="IPR013320">
    <property type="entry name" value="ConA-like_dom_sf"/>
</dbReference>
<reference evidence="5 6" key="1">
    <citation type="submission" date="2016-11" db="EMBL/GenBank/DDBJ databases">
        <authorList>
            <person name="Jaros S."/>
            <person name="Januszkiewicz K."/>
            <person name="Wedrychowicz H."/>
        </authorList>
    </citation>
    <scope>NUCLEOTIDE SEQUENCE [LARGE SCALE GENOMIC DNA]</scope>
    <source>
        <strain evidence="5 6">DSM 18772</strain>
    </source>
</reference>
<name>A0A1M6DDG7_9BACT</name>
<evidence type="ECO:0000313" key="6">
    <source>
        <dbReference type="Proteomes" id="UP000184510"/>
    </source>
</evidence>
<feature type="domain" description="Polysaccharide lyase family 8 central" evidence="3">
    <location>
        <begin position="1093"/>
        <end position="1303"/>
    </location>
</feature>
<dbReference type="RefSeq" id="WP_143158095.1">
    <property type="nucleotide sequence ID" value="NZ_FQYR01000002.1"/>
</dbReference>
<sequence>MNKLTKYLLIPALTAGGYFSYPYLYPGDQASAPTQEEAEVTLRPQPPVQEFRLKSTASPVFREALPSTSGSWSKTGVKGFTQGRKVSDTHAYFVLNPDTEHSSSFGLFAVSGRPWDNFLSMSYNKDGSISFGGESGRGGRVGAHLKAELSPKPGDPFLLELHPNTKNVALLVNGQAAGAIPADMSANVFGANYPNRPSYKGQIGEVRFYDKGLTADQQEAERTLLSTYWQLPGSQEGAFQDGYRLEPAILTKKQTSAQSAGLTLQSPHDIDQAIFIAASESTPPVIEGLPRSITIAAGRSWNISSLENAALDLSFPADTLPAYYLGEHGFYSLLHRPDSQSDWKEISITRPTADGLVQFQLEQGPSGQYTLAISQGIPVKPSSAKILVAKQDQLIPGRAVNLKCSGSESGQELTLLDPETHAVWYQGKAADLDLSFTPLRKREIRLIAKYTGTSRVLGSKQELTLKIAPAADSLYPGLIAEIIKADKDTQLPLTAASFQSKASWPERYTSNLKQKDYPAYRTAESIHTPPLTDNTKQWFSRPDYFHSILPTLNMAQKREDMIANGAYVQYPLGDLVANRHARIHGSLLLEQAGEYHFLLKCNVPGSLTIAEQSVTDFAAISYTAQSPTTLPLELFVTTSKENPRLFCQFLWKKPGDSEFTSVPASALYHQVSPVREQALADATGQMSYRRFQFSKSSDDAAALKLIKSWELAKLSQDANSFTSAMKVLTKAYQSGKSLSANQNLAAKVFELVEARIQHIRKTPDQIKVKGFGKTDGRMMRAYEAALPFLSHCENVPGLQMRALDARGELAQYAISTCLNRSFFSEVHHGANDGYGDDHNLLVNFWRAARCLDDPYAWDAAACLQDSHFRYAAGRGEGLFTDGIFGFHHANGRHVHVDGYGANWFSRVCGGGRFHSPWGYTAEQYRRLTEYVRAFEWFFYHGTDAFVTNGRHNDHRGSNGVVNGFAARLLAVPKELPREEDRQELQALQKRIKDNPGNSITGNRFFYRALFTVHRRKDYYIDLKMISPMAGPPETFAGAIPWNMSFGDGVTTLMRSGQEYHDIHRNHYNGSYSAIRAAKQSGIKNVSEPSLWFYRQLPGTTQLDDEMHQPDRYRGGSGATAGGVSDGELGHNAFHFRNGRTGSDVRKFYAFTDDGMLVMNTGITTTRSKGVPADVTMRSTINQCDWRSDITVMDENGFQRTFKHDSTGEKLSLPLNRRYWVLHDGIGYLVLPTGNEAGAGKAGTLEIEFGIRTPLTPAPGYQLPEKAAQALIEQKFHQSRAKKIFQLSINHSQQVKDATCAYFVCMRGHQVNAAEWLKQPPLQILSNTPSLQAVMDTRDRTVQAFFREAGELKDSSANLLIASPTPCSVMWRPSKSSVTVQDPIAACTSDISKMTDTMKVTMGTGLHGIESKQDLTIPLSGMNDPDDRYRGKPETVTIH</sequence>
<dbReference type="SUPFAM" id="SSF49863">
    <property type="entry name" value="Hyaluronate lyase-like, C-terminal domain"/>
    <property type="match status" value="1"/>
</dbReference>
<dbReference type="SUPFAM" id="SSF48230">
    <property type="entry name" value="Chondroitin AC/alginate lyase"/>
    <property type="match status" value="1"/>
</dbReference>
<dbReference type="GO" id="GO:0030246">
    <property type="term" value="F:carbohydrate binding"/>
    <property type="evidence" value="ECO:0007669"/>
    <property type="project" value="InterPro"/>
</dbReference>
<dbReference type="SUPFAM" id="SSF49899">
    <property type="entry name" value="Concanavalin A-like lectins/glucanases"/>
    <property type="match status" value="1"/>
</dbReference>
<dbReference type="Pfam" id="PF02278">
    <property type="entry name" value="Lyase_8"/>
    <property type="match status" value="1"/>
</dbReference>
<dbReference type="InterPro" id="IPR004103">
    <property type="entry name" value="Lyase_8_C"/>
</dbReference>
<dbReference type="GO" id="GO:0005576">
    <property type="term" value="C:extracellular region"/>
    <property type="evidence" value="ECO:0007669"/>
    <property type="project" value="InterPro"/>
</dbReference>
<evidence type="ECO:0000259" key="4">
    <source>
        <dbReference type="Pfam" id="PF02884"/>
    </source>
</evidence>
<dbReference type="OrthoDB" id="9813244at2"/>
<feature type="domain" description="Polysaccharide lyase family 8 C-terminal" evidence="4">
    <location>
        <begin position="1322"/>
        <end position="1383"/>
    </location>
</feature>
<dbReference type="Gene3D" id="2.70.98.10">
    <property type="match status" value="1"/>
</dbReference>
<keyword evidence="6" id="KW-1185">Reference proteome</keyword>
<dbReference type="InterPro" id="IPR011071">
    <property type="entry name" value="Lyase_8-like_C"/>
</dbReference>
<dbReference type="Gene3D" id="1.50.10.100">
    <property type="entry name" value="Chondroitin AC/alginate lyase"/>
    <property type="match status" value="1"/>
</dbReference>
<evidence type="ECO:0000313" key="5">
    <source>
        <dbReference type="EMBL" id="SHI71252.1"/>
    </source>
</evidence>
<proteinExistence type="inferred from homology"/>
<evidence type="ECO:0000256" key="1">
    <source>
        <dbReference type="ARBA" id="ARBA00006699"/>
    </source>
</evidence>
<dbReference type="Proteomes" id="UP000184510">
    <property type="component" value="Unassembled WGS sequence"/>
</dbReference>
<dbReference type="SUPFAM" id="SSF74650">
    <property type="entry name" value="Galactose mutarotase-like"/>
    <property type="match status" value="1"/>
</dbReference>
<evidence type="ECO:0000256" key="2">
    <source>
        <dbReference type="ARBA" id="ARBA00023239"/>
    </source>
</evidence>
<dbReference type="Pfam" id="PF02884">
    <property type="entry name" value="Lyase_8_C"/>
    <property type="match status" value="1"/>
</dbReference>
<organism evidence="5 6">
    <name type="scientific">Rubritalea squalenifaciens DSM 18772</name>
    <dbReference type="NCBI Taxonomy" id="1123071"/>
    <lineage>
        <taxon>Bacteria</taxon>
        <taxon>Pseudomonadati</taxon>
        <taxon>Verrucomicrobiota</taxon>
        <taxon>Verrucomicrobiia</taxon>
        <taxon>Verrucomicrobiales</taxon>
        <taxon>Rubritaleaceae</taxon>
        <taxon>Rubritalea</taxon>
    </lineage>
</organism>
<dbReference type="InParanoid" id="A0A1M6DDG7"/>
<keyword evidence="2 5" id="KW-0456">Lyase</keyword>
<dbReference type="InterPro" id="IPR014718">
    <property type="entry name" value="GH-type_carb-bd"/>
</dbReference>
<evidence type="ECO:0000259" key="3">
    <source>
        <dbReference type="Pfam" id="PF02278"/>
    </source>
</evidence>
<dbReference type="InterPro" id="IPR011013">
    <property type="entry name" value="Gal_mutarotase_sf_dom"/>
</dbReference>
<accession>A0A1M6DDG7</accession>
<dbReference type="STRING" id="1123071.SAMN02745181_0709"/>
<dbReference type="GO" id="GO:0005975">
    <property type="term" value="P:carbohydrate metabolic process"/>
    <property type="evidence" value="ECO:0007669"/>
    <property type="project" value="InterPro"/>
</dbReference>
<dbReference type="Gene3D" id="2.60.220.10">
    <property type="entry name" value="Polysaccharide lyase family 8-like, C-terminal"/>
    <property type="match status" value="1"/>
</dbReference>